<dbReference type="PANTHER" id="PTHR23225">
    <property type="entry name" value="ZINC FINGER PROTEIN"/>
    <property type="match status" value="1"/>
</dbReference>
<evidence type="ECO:0000313" key="2">
    <source>
        <dbReference type="EMBL" id="KAF1817610.1"/>
    </source>
</evidence>
<reference evidence="2 4" key="1">
    <citation type="submission" date="2020-01" db="EMBL/GenBank/DDBJ databases">
        <authorList>
            <consortium name="DOE Joint Genome Institute"/>
            <person name="Haridas S."/>
            <person name="Albert R."/>
            <person name="Binder M."/>
            <person name="Bloem J."/>
            <person name="Labutti K."/>
            <person name="Salamov A."/>
            <person name="Andreopoulos B."/>
            <person name="Baker S.E."/>
            <person name="Barry K."/>
            <person name="Bills G."/>
            <person name="Bluhm B.H."/>
            <person name="Cannon C."/>
            <person name="Castanera R."/>
            <person name="Culley D.E."/>
            <person name="Daum C."/>
            <person name="Ezra D."/>
            <person name="Gonzalez J.B."/>
            <person name="Henrissat B."/>
            <person name="Kuo A."/>
            <person name="Liang C."/>
            <person name="Lipzen A."/>
            <person name="Lutzoni F."/>
            <person name="Magnuson J."/>
            <person name="Mondo S."/>
            <person name="Nolan M."/>
            <person name="Ohm R."/>
            <person name="Pangilinan J."/>
            <person name="Park H.-J."/>
            <person name="Ramirez L."/>
            <person name="Alfaro M."/>
            <person name="Sun H."/>
            <person name="Tritt A."/>
            <person name="Yoshinaga Y."/>
            <person name="Zwiers L.-H."/>
            <person name="Turgeon B.G."/>
            <person name="Goodwin S.B."/>
            <person name="Spatafora J.W."/>
            <person name="Crous P.W."/>
            <person name="Grigoriev I.V."/>
        </authorList>
    </citation>
    <scope>NUCLEOTIDE SEQUENCE</scope>
    <source>
        <strain evidence="2 4">CBS 781.70</strain>
    </source>
</reference>
<evidence type="ECO:0000256" key="1">
    <source>
        <dbReference type="SAM" id="MobiDB-lite"/>
    </source>
</evidence>
<evidence type="ECO:0008006" key="5">
    <source>
        <dbReference type="Google" id="ProtNLM"/>
    </source>
</evidence>
<feature type="compositionally biased region" description="Polar residues" evidence="1">
    <location>
        <begin position="331"/>
        <end position="349"/>
    </location>
</feature>
<dbReference type="EMBL" id="ML975149">
    <property type="protein sequence ID" value="KAF1817610.1"/>
    <property type="molecule type" value="Genomic_DNA"/>
</dbReference>
<gene>
    <name evidence="2 4" type="ORF">P152DRAFT_470011</name>
</gene>
<accession>A0A6G1GIC0</accession>
<dbReference type="AlphaFoldDB" id="A0A6G1GIC0"/>
<feature type="region of interest" description="Disordered" evidence="1">
    <location>
        <begin position="155"/>
        <end position="256"/>
    </location>
</feature>
<evidence type="ECO:0000313" key="3">
    <source>
        <dbReference type="Proteomes" id="UP000504638"/>
    </source>
</evidence>
<proteinExistence type="predicted"/>
<feature type="compositionally biased region" description="Polar residues" evidence="1">
    <location>
        <begin position="83"/>
        <end position="93"/>
    </location>
</feature>
<evidence type="ECO:0000313" key="4">
    <source>
        <dbReference type="RefSeq" id="XP_033539241.1"/>
    </source>
</evidence>
<feature type="compositionally biased region" description="Low complexity" evidence="1">
    <location>
        <begin position="50"/>
        <end position="62"/>
    </location>
</feature>
<dbReference type="Gene3D" id="3.30.160.60">
    <property type="entry name" value="Classic Zinc Finger"/>
    <property type="match status" value="1"/>
</dbReference>
<protein>
    <recommendedName>
        <fullName evidence="5">C2H2-type domain-containing protein</fullName>
    </recommendedName>
</protein>
<dbReference type="GeneID" id="54421505"/>
<feature type="compositionally biased region" description="Polar residues" evidence="1">
    <location>
        <begin position="180"/>
        <end position="190"/>
    </location>
</feature>
<dbReference type="Proteomes" id="UP000504638">
    <property type="component" value="Unplaced"/>
</dbReference>
<dbReference type="PANTHER" id="PTHR23225:SF2">
    <property type="entry name" value="AT09679P-RELATED"/>
    <property type="match status" value="1"/>
</dbReference>
<sequence>MDRFMDDRVTYVPQFQLYEPRNQGLKPNGAKVFPRACDEHLPDMYPRHPSPGGSHSSRSSGYHSDEIYGPQSGYGPTPPYSMGSPNDFSQQSLPYPELGGGSSVALRDVQQFQDEQPEQIVPTMERDDLRIVYENHSYEADEEFARTQYEQQWVTPDDDSCRDADGESVHPCSTDDASDSEYSPQVTTSPKVRRHIPRRISHPNATSPNRTTPRRTSGSGTRSHGRNSSTSSSGGVVNGKIKKRAHTRSSSNAGHQRSFPCLLHSYKCDSTFATKNEWKRHINTQHLRLGFWRCDHCSTSPNEDGSMISYNDFNRKDLFTQHLRRMHFPEAQQSPNKKGSTPKSENSENGVAVADEAEAQIAKSQVRCYIEQRLPPSQSRCVFSFCKKTFEGAKNWDERLEHVGRHLEGMSKGKEGNEKDGMRPEEMWVEDQELRRWLEDEGLIEGDGKGGWRVGDGVPVRDQDGN</sequence>
<name>A0A6G1GIC0_9PEZI</name>
<feature type="region of interest" description="Disordered" evidence="1">
    <location>
        <begin position="447"/>
        <end position="466"/>
    </location>
</feature>
<feature type="region of interest" description="Disordered" evidence="1">
    <location>
        <begin position="40"/>
        <end position="102"/>
    </location>
</feature>
<keyword evidence="3" id="KW-1185">Reference proteome</keyword>
<dbReference type="GO" id="GO:0003700">
    <property type="term" value="F:DNA-binding transcription factor activity"/>
    <property type="evidence" value="ECO:0007669"/>
    <property type="project" value="InterPro"/>
</dbReference>
<feature type="region of interest" description="Disordered" evidence="1">
    <location>
        <begin position="328"/>
        <end position="351"/>
    </location>
</feature>
<feature type="compositionally biased region" description="Low complexity" evidence="1">
    <location>
        <begin position="206"/>
        <end position="235"/>
    </location>
</feature>
<dbReference type="InterPro" id="IPR039970">
    <property type="entry name" value="TF_Grauzone"/>
</dbReference>
<feature type="compositionally biased region" description="Basic and acidic residues" evidence="1">
    <location>
        <begin position="159"/>
        <end position="168"/>
    </location>
</feature>
<feature type="compositionally biased region" description="Basic residues" evidence="1">
    <location>
        <begin position="191"/>
        <end position="201"/>
    </location>
</feature>
<dbReference type="RefSeq" id="XP_033539241.1">
    <property type="nucleotide sequence ID" value="XM_033680935.1"/>
</dbReference>
<organism evidence="2">
    <name type="scientific">Eremomyces bilateralis CBS 781.70</name>
    <dbReference type="NCBI Taxonomy" id="1392243"/>
    <lineage>
        <taxon>Eukaryota</taxon>
        <taxon>Fungi</taxon>
        <taxon>Dikarya</taxon>
        <taxon>Ascomycota</taxon>
        <taxon>Pezizomycotina</taxon>
        <taxon>Dothideomycetes</taxon>
        <taxon>Dothideomycetes incertae sedis</taxon>
        <taxon>Eremomycetales</taxon>
        <taxon>Eremomycetaceae</taxon>
        <taxon>Eremomyces</taxon>
    </lineage>
</organism>
<reference evidence="4" key="3">
    <citation type="submission" date="2025-04" db="UniProtKB">
        <authorList>
            <consortium name="RefSeq"/>
        </authorList>
    </citation>
    <scope>IDENTIFICATION</scope>
    <source>
        <strain evidence="4">CBS 781.70</strain>
    </source>
</reference>
<dbReference type="OrthoDB" id="5388486at2759"/>
<reference evidence="4" key="2">
    <citation type="submission" date="2020-04" db="EMBL/GenBank/DDBJ databases">
        <authorList>
            <consortium name="NCBI Genome Project"/>
        </authorList>
    </citation>
    <scope>NUCLEOTIDE SEQUENCE</scope>
    <source>
        <strain evidence="4">CBS 781.70</strain>
    </source>
</reference>